<dbReference type="RefSeq" id="WP_163518463.1">
    <property type="nucleotide sequence ID" value="NZ_JTCM02000001.1"/>
</dbReference>
<organism evidence="1 2">
    <name type="scientific">Hassallia byssoidea VB512170</name>
    <dbReference type="NCBI Taxonomy" id="1304833"/>
    <lineage>
        <taxon>Bacteria</taxon>
        <taxon>Bacillati</taxon>
        <taxon>Cyanobacteriota</taxon>
        <taxon>Cyanophyceae</taxon>
        <taxon>Nostocales</taxon>
        <taxon>Tolypothrichaceae</taxon>
        <taxon>Hassallia</taxon>
    </lineage>
</organism>
<evidence type="ECO:0000313" key="2">
    <source>
        <dbReference type="Proteomes" id="UP000031549"/>
    </source>
</evidence>
<proteinExistence type="predicted"/>
<name>A0A846H064_9CYAN</name>
<keyword evidence="2" id="KW-1185">Reference proteome</keyword>
<dbReference type="AlphaFoldDB" id="A0A846H064"/>
<protein>
    <submittedName>
        <fullName evidence="1">Uncharacterized protein</fullName>
    </submittedName>
</protein>
<accession>A0A846H064</accession>
<comment type="caution">
    <text evidence="1">The sequence shown here is derived from an EMBL/GenBank/DDBJ whole genome shotgun (WGS) entry which is preliminary data.</text>
</comment>
<dbReference type="Proteomes" id="UP000031549">
    <property type="component" value="Unassembled WGS sequence"/>
</dbReference>
<evidence type="ECO:0000313" key="1">
    <source>
        <dbReference type="EMBL" id="NEU71005.1"/>
    </source>
</evidence>
<dbReference type="EMBL" id="JTCM02000001">
    <property type="protein sequence ID" value="NEU71005.1"/>
    <property type="molecule type" value="Genomic_DNA"/>
</dbReference>
<reference evidence="1 2" key="1">
    <citation type="journal article" date="2015" name="Genome Announc.">
        <title>Draft Genome Sequence of Cyanobacterium Hassallia byssoidea Strain VB512170, Isolated from Monuments in India.</title>
        <authorList>
            <person name="Singh D."/>
            <person name="Chandrababunaidu M.M."/>
            <person name="Panda A."/>
            <person name="Sen D."/>
            <person name="Bhattacharyya S."/>
            <person name="Adhikary S.P."/>
            <person name="Tripathy S."/>
        </authorList>
    </citation>
    <scope>NUCLEOTIDE SEQUENCE [LARGE SCALE GENOMIC DNA]</scope>
    <source>
        <strain evidence="1 2">VB512170</strain>
    </source>
</reference>
<sequence>MVVGWSVDGWSVDGWSVVSGHRFGCAVLVSDLRGASAVIGHWELVMGNGNLKMGKGEAVRCVFSTRHVFALKLPLHSCRVKVVAPAS</sequence>
<gene>
    <name evidence="1" type="ORF">PI95_000040</name>
</gene>